<evidence type="ECO:0000259" key="5">
    <source>
        <dbReference type="Pfam" id="PF02775"/>
    </source>
</evidence>
<keyword evidence="7" id="KW-0614">Plasmid</keyword>
<dbReference type="CDD" id="cd00568">
    <property type="entry name" value="TPP_enzymes"/>
    <property type="match status" value="1"/>
</dbReference>
<geneLocation type="plasmid" evidence="7 8">
    <name>pRetIE4771d</name>
</geneLocation>
<feature type="domain" description="Thiamine pyrophosphate enzyme N-terminal TPP-binding" evidence="6">
    <location>
        <begin position="6"/>
        <end position="125"/>
    </location>
</feature>
<evidence type="ECO:0000313" key="7">
    <source>
        <dbReference type="EMBL" id="AIC30835.1"/>
    </source>
</evidence>
<dbReference type="SUPFAM" id="SSF52467">
    <property type="entry name" value="DHS-like NAD/FAD-binding domain"/>
    <property type="match status" value="1"/>
</dbReference>
<feature type="domain" description="Thiamine pyrophosphate enzyme central" evidence="4">
    <location>
        <begin position="197"/>
        <end position="321"/>
    </location>
</feature>
<dbReference type="SUPFAM" id="SSF52518">
    <property type="entry name" value="Thiamin diphosphate-binding fold (THDP-binding)"/>
    <property type="match status" value="2"/>
</dbReference>
<dbReference type="Pfam" id="PF02776">
    <property type="entry name" value="TPP_enzyme_N"/>
    <property type="match status" value="1"/>
</dbReference>
<dbReference type="InterPro" id="IPR029061">
    <property type="entry name" value="THDP-binding"/>
</dbReference>
<keyword evidence="2 3" id="KW-0786">Thiamine pyrophosphate</keyword>
<dbReference type="Gene3D" id="3.40.50.1220">
    <property type="entry name" value="TPP-binding domain"/>
    <property type="match status" value="1"/>
</dbReference>
<proteinExistence type="inferred from homology"/>
<dbReference type="PANTHER" id="PTHR18968:SF167">
    <property type="entry name" value="ACETOLACTATE SYNTHASE LARGE SUBUNIT ILVB2-RELATED"/>
    <property type="match status" value="1"/>
</dbReference>
<dbReference type="GO" id="GO:0009097">
    <property type="term" value="P:isoleucine biosynthetic process"/>
    <property type="evidence" value="ECO:0007669"/>
    <property type="project" value="TreeGrafter"/>
</dbReference>
<reference evidence="7 8" key="1">
    <citation type="submission" date="2013-12" db="EMBL/GenBank/DDBJ databases">
        <title>Complete genome sequence of Rhizobium etli bv. mimosae IE4771.</title>
        <authorList>
            <person name="Bustos P."/>
            <person name="Santamaria R.I."/>
            <person name="Lozano L."/>
            <person name="Ormeno-Orrillo E."/>
            <person name="Rogel M.A."/>
            <person name="Romero D."/>
            <person name="Cevallos M.A."/>
            <person name="Martinez-Romero E."/>
            <person name="Gonzalez V."/>
        </authorList>
    </citation>
    <scope>NUCLEOTIDE SEQUENCE [LARGE SCALE GENOMIC DNA]</scope>
    <source>
        <strain evidence="7 8">IE4771</strain>
        <plasmid evidence="8">Plasmid pRetIE4771d</plasmid>
    </source>
</reference>
<dbReference type="KEGG" id="rei:IE4771_PD00280"/>
<dbReference type="Pfam" id="PF00205">
    <property type="entry name" value="TPP_enzyme_M"/>
    <property type="match status" value="1"/>
</dbReference>
<dbReference type="GO" id="GO:0005948">
    <property type="term" value="C:acetolactate synthase complex"/>
    <property type="evidence" value="ECO:0007669"/>
    <property type="project" value="TreeGrafter"/>
</dbReference>
<dbReference type="GO" id="GO:0009099">
    <property type="term" value="P:L-valine biosynthetic process"/>
    <property type="evidence" value="ECO:0007669"/>
    <property type="project" value="TreeGrafter"/>
</dbReference>
<gene>
    <name evidence="7" type="ORF">IE4771_PD00280</name>
</gene>
<dbReference type="GO" id="GO:0000287">
    <property type="term" value="F:magnesium ion binding"/>
    <property type="evidence" value="ECO:0007669"/>
    <property type="project" value="InterPro"/>
</dbReference>
<dbReference type="GO" id="GO:0030976">
    <property type="term" value="F:thiamine pyrophosphate binding"/>
    <property type="evidence" value="ECO:0007669"/>
    <property type="project" value="InterPro"/>
</dbReference>
<dbReference type="PANTHER" id="PTHR18968">
    <property type="entry name" value="THIAMINE PYROPHOSPHATE ENZYMES"/>
    <property type="match status" value="1"/>
</dbReference>
<dbReference type="InterPro" id="IPR011766">
    <property type="entry name" value="TPP_enzyme_TPP-bd"/>
</dbReference>
<evidence type="ECO:0000259" key="6">
    <source>
        <dbReference type="Pfam" id="PF02776"/>
    </source>
</evidence>
<comment type="similarity">
    <text evidence="1 3">Belongs to the TPP enzyme family.</text>
</comment>
<dbReference type="Pfam" id="PF02775">
    <property type="entry name" value="TPP_enzyme_C"/>
    <property type="match status" value="1"/>
</dbReference>
<sequence length="542" mass="58171">MNRKETTGQAIARSLVAHGVDTVFGIPGAHMYDFNDALYGAGDKLRFIHTRHEQGAGYMAYGYAKSTGRIGAYTVVPGPGVLNSGAALCTAYGANAPVLCITGNIMSHLIGQGRGQLHELPDQLATMRGITKVAERINHQSEAGPVLSGVVCKMLSGRQGPGAIEAPWDVFGQSGPEVNLPIVARAPHPAVNPDQLATAAALISGARNPMIMVGGGAADAGAEIAALAELLQAPVTSHRSGKGIVADDHPHYLNFVAAYEYWKKVDVLIGIGSRLELQFMRWKWLPKGLKIIRIDIDPTEMVRLKPEVGIVADAEAGTQALIDALAGCRHEDRTSEFAELNKEARSRFSGVQPQLAYLDAIREVLPRDGFFVEEVSQMGFTARFAFPVYGPRQYVTCGYQDNLGFGFNTALGVKIANPDKAVISISGDGGFMFGVQELATAVQHKIAVIAIIFNNSAYGNVLRDQKQAYSGRYLGSDLTNPDFVALGKSFGVRSYRVTSPSELRIVIEKALSLDEPVLIEVPVDKGSEASPWPFIHPAPHVE</sequence>
<dbReference type="NCBIfam" id="NF006122">
    <property type="entry name" value="PRK08266.1"/>
    <property type="match status" value="1"/>
</dbReference>
<evidence type="ECO:0000256" key="1">
    <source>
        <dbReference type="ARBA" id="ARBA00007812"/>
    </source>
</evidence>
<dbReference type="InterPro" id="IPR012000">
    <property type="entry name" value="Thiamin_PyroP_enz_cen_dom"/>
</dbReference>
<feature type="domain" description="Thiamine pyrophosphate enzyme TPP-binding" evidence="5">
    <location>
        <begin position="378"/>
        <end position="521"/>
    </location>
</feature>
<evidence type="ECO:0000256" key="3">
    <source>
        <dbReference type="RuleBase" id="RU362132"/>
    </source>
</evidence>
<dbReference type="CDD" id="cd07035">
    <property type="entry name" value="TPP_PYR_POX_like"/>
    <property type="match status" value="1"/>
</dbReference>
<organism evidence="7 8">
    <name type="scientific">Rhizobium etli bv. mimosae str. IE4771</name>
    <dbReference type="NCBI Taxonomy" id="1432050"/>
    <lineage>
        <taxon>Bacteria</taxon>
        <taxon>Pseudomonadati</taxon>
        <taxon>Pseudomonadota</taxon>
        <taxon>Alphaproteobacteria</taxon>
        <taxon>Hyphomicrobiales</taxon>
        <taxon>Rhizobiaceae</taxon>
        <taxon>Rhizobium/Agrobacterium group</taxon>
        <taxon>Rhizobium</taxon>
    </lineage>
</organism>
<dbReference type="InterPro" id="IPR029035">
    <property type="entry name" value="DHS-like_NAD/FAD-binding_dom"/>
</dbReference>
<dbReference type="EMBL" id="CP006990">
    <property type="protein sequence ID" value="AIC30835.1"/>
    <property type="molecule type" value="Genomic_DNA"/>
</dbReference>
<dbReference type="PROSITE" id="PS00187">
    <property type="entry name" value="TPP_ENZYMES"/>
    <property type="match status" value="1"/>
</dbReference>
<evidence type="ECO:0000313" key="8">
    <source>
        <dbReference type="Proteomes" id="UP000027180"/>
    </source>
</evidence>
<evidence type="ECO:0000256" key="2">
    <source>
        <dbReference type="ARBA" id="ARBA00023052"/>
    </source>
</evidence>
<dbReference type="GO" id="GO:0050660">
    <property type="term" value="F:flavin adenine dinucleotide binding"/>
    <property type="evidence" value="ECO:0007669"/>
    <property type="project" value="TreeGrafter"/>
</dbReference>
<name>A0A060IFR1_RHIET</name>
<dbReference type="GO" id="GO:0003984">
    <property type="term" value="F:acetolactate synthase activity"/>
    <property type="evidence" value="ECO:0007669"/>
    <property type="project" value="TreeGrafter"/>
</dbReference>
<accession>A0A060IFR1</accession>
<dbReference type="InterPro" id="IPR012001">
    <property type="entry name" value="Thiamin_PyroP_enz_TPP-bd_dom"/>
</dbReference>
<dbReference type="HOGENOM" id="CLU_013748_3_1_5"/>
<evidence type="ECO:0000259" key="4">
    <source>
        <dbReference type="Pfam" id="PF00205"/>
    </source>
</evidence>
<dbReference type="Gene3D" id="3.40.50.970">
    <property type="match status" value="2"/>
</dbReference>
<dbReference type="RefSeq" id="WP_040142397.1">
    <property type="nucleotide sequence ID" value="NZ_CP006990.1"/>
</dbReference>
<protein>
    <submittedName>
        <fullName evidence="7">Thiamine pyrophosphate family protein</fullName>
    </submittedName>
</protein>
<dbReference type="Proteomes" id="UP000027180">
    <property type="component" value="Plasmid pRetIE4771d"/>
</dbReference>
<dbReference type="InterPro" id="IPR000399">
    <property type="entry name" value="TPP-bd_CS"/>
</dbReference>
<dbReference type="OrthoDB" id="4494979at2"/>
<dbReference type="AlphaFoldDB" id="A0A060IFR1"/>
<dbReference type="InterPro" id="IPR045229">
    <property type="entry name" value="TPP_enz"/>
</dbReference>